<evidence type="ECO:0000256" key="5">
    <source>
        <dbReference type="SAM" id="Phobius"/>
    </source>
</evidence>
<evidence type="ECO:0000313" key="7">
    <source>
        <dbReference type="Proteomes" id="UP000481858"/>
    </source>
</evidence>
<keyword evidence="5" id="KW-1133">Transmembrane helix</keyword>
<evidence type="ECO:0008006" key="8">
    <source>
        <dbReference type="Google" id="ProtNLM"/>
    </source>
</evidence>
<organism evidence="6 7">
    <name type="scientific">Xylaria multiplex</name>
    <dbReference type="NCBI Taxonomy" id="323545"/>
    <lineage>
        <taxon>Eukaryota</taxon>
        <taxon>Fungi</taxon>
        <taxon>Dikarya</taxon>
        <taxon>Ascomycota</taxon>
        <taxon>Pezizomycotina</taxon>
        <taxon>Sordariomycetes</taxon>
        <taxon>Xylariomycetidae</taxon>
        <taxon>Xylariales</taxon>
        <taxon>Xylariaceae</taxon>
        <taxon>Xylaria</taxon>
    </lineage>
</organism>
<reference evidence="6 7" key="1">
    <citation type="submission" date="2019-12" db="EMBL/GenBank/DDBJ databases">
        <title>Draft genome sequence of the ascomycete Xylaria multiplex DSM 110363.</title>
        <authorList>
            <person name="Buettner E."/>
            <person name="Kellner H."/>
        </authorList>
    </citation>
    <scope>NUCLEOTIDE SEQUENCE [LARGE SCALE GENOMIC DNA]</scope>
    <source>
        <strain evidence="6 7">DSM 110363</strain>
    </source>
</reference>
<sequence length="363" mass="41285">MAHFHADRSGPTSLPCSKDINPPKKRIWYESHRMHDETLIAARPVNAFAVSFQKFFRGELLAFPVNEWVEDVYIFKFLKMQMSAAATRAILGPRIIDLNPGFIDAFWEYEKVPEILAFGLPPWLNKRAVNIRDRFGAMCRKWYELSDREFNWDGPDRDADWEPVFGSQVSKGLAQWAKDFNFSTKSISGAFALFIYGLHANAIPICTWLLFELLKDPKLFKAIKAEIKQAEISKHDSSLYFDHKVLTTLPLLQSVFTEVMRLHVGVLITRKATESVTIAGYTLPKGSIVQAPTEIAHFDEAVWGEPGHPASEFWAYRHVKEIETTDTDGRHAKRLEFSISGKTGSFFPYGKDIPAKVPLGIDC</sequence>
<dbReference type="SUPFAM" id="SSF48264">
    <property type="entry name" value="Cytochrome P450"/>
    <property type="match status" value="1"/>
</dbReference>
<name>A0A7C8MPC8_9PEZI</name>
<dbReference type="OrthoDB" id="3366823at2759"/>
<comment type="caution">
    <text evidence="6">The sequence shown here is derived from an EMBL/GenBank/DDBJ whole genome shotgun (WGS) entry which is preliminary data.</text>
</comment>
<evidence type="ECO:0000256" key="1">
    <source>
        <dbReference type="ARBA" id="ARBA00010617"/>
    </source>
</evidence>
<dbReference type="GO" id="GO:0008395">
    <property type="term" value="F:steroid hydroxylase activity"/>
    <property type="evidence" value="ECO:0007669"/>
    <property type="project" value="TreeGrafter"/>
</dbReference>
<dbReference type="GO" id="GO:0005506">
    <property type="term" value="F:iron ion binding"/>
    <property type="evidence" value="ECO:0007669"/>
    <property type="project" value="InterPro"/>
</dbReference>
<dbReference type="AlphaFoldDB" id="A0A7C8MPC8"/>
<dbReference type="PANTHER" id="PTHR24304">
    <property type="entry name" value="CYTOCHROME P450 FAMILY 7"/>
    <property type="match status" value="1"/>
</dbReference>
<dbReference type="InterPro" id="IPR050529">
    <property type="entry name" value="CYP450_sterol_14alpha_dmase"/>
</dbReference>
<evidence type="ECO:0000256" key="4">
    <source>
        <dbReference type="ARBA" id="ARBA00023004"/>
    </source>
</evidence>
<dbReference type="EMBL" id="WUBL01000144">
    <property type="protein sequence ID" value="KAF2964595.1"/>
    <property type="molecule type" value="Genomic_DNA"/>
</dbReference>
<evidence type="ECO:0000313" key="6">
    <source>
        <dbReference type="EMBL" id="KAF2964595.1"/>
    </source>
</evidence>
<comment type="similarity">
    <text evidence="1">Belongs to the cytochrome P450 family.</text>
</comment>
<keyword evidence="7" id="KW-1185">Reference proteome</keyword>
<dbReference type="InterPro" id="IPR036396">
    <property type="entry name" value="Cyt_P450_sf"/>
</dbReference>
<dbReference type="InParanoid" id="A0A7C8MPC8"/>
<feature type="transmembrane region" description="Helical" evidence="5">
    <location>
        <begin position="190"/>
        <end position="211"/>
    </location>
</feature>
<keyword evidence="4" id="KW-0408">Iron</keyword>
<dbReference type="Gene3D" id="1.10.630.10">
    <property type="entry name" value="Cytochrome P450"/>
    <property type="match status" value="1"/>
</dbReference>
<keyword evidence="3" id="KW-0479">Metal-binding</keyword>
<dbReference type="PANTHER" id="PTHR24304:SF2">
    <property type="entry name" value="24-HYDROXYCHOLESTEROL 7-ALPHA-HYDROXYLASE"/>
    <property type="match status" value="1"/>
</dbReference>
<gene>
    <name evidence="6" type="ORF">GQX73_g8975</name>
</gene>
<evidence type="ECO:0000256" key="2">
    <source>
        <dbReference type="ARBA" id="ARBA00022617"/>
    </source>
</evidence>
<evidence type="ECO:0000256" key="3">
    <source>
        <dbReference type="ARBA" id="ARBA00022723"/>
    </source>
</evidence>
<keyword evidence="5" id="KW-0812">Transmembrane</keyword>
<dbReference type="GO" id="GO:0016705">
    <property type="term" value="F:oxidoreductase activity, acting on paired donors, with incorporation or reduction of molecular oxygen"/>
    <property type="evidence" value="ECO:0007669"/>
    <property type="project" value="InterPro"/>
</dbReference>
<proteinExistence type="inferred from homology"/>
<dbReference type="GO" id="GO:0020037">
    <property type="term" value="F:heme binding"/>
    <property type="evidence" value="ECO:0007669"/>
    <property type="project" value="InterPro"/>
</dbReference>
<keyword evidence="2" id="KW-0349">Heme</keyword>
<protein>
    <recommendedName>
        <fullName evidence="8">Cytochrome P450</fullName>
    </recommendedName>
</protein>
<keyword evidence="5" id="KW-0472">Membrane</keyword>
<dbReference type="Proteomes" id="UP000481858">
    <property type="component" value="Unassembled WGS sequence"/>
</dbReference>
<dbReference type="InterPro" id="IPR001128">
    <property type="entry name" value="Cyt_P450"/>
</dbReference>
<accession>A0A7C8MPC8</accession>
<dbReference type="Pfam" id="PF00067">
    <property type="entry name" value="p450"/>
    <property type="match status" value="1"/>
</dbReference>